<dbReference type="Pfam" id="PF12770">
    <property type="entry name" value="CHAT"/>
    <property type="match status" value="1"/>
</dbReference>
<dbReference type="Pfam" id="PF13676">
    <property type="entry name" value="TIR_2"/>
    <property type="match status" value="1"/>
</dbReference>
<dbReference type="SUPFAM" id="SSF52540">
    <property type="entry name" value="P-loop containing nucleoside triphosphate hydrolases"/>
    <property type="match status" value="1"/>
</dbReference>
<evidence type="ECO:0000313" key="2">
    <source>
        <dbReference type="EMBL" id="MBW4669684.1"/>
    </source>
</evidence>
<protein>
    <submittedName>
        <fullName evidence="2">AAA-like domain-containing protein</fullName>
    </submittedName>
</protein>
<dbReference type="PROSITE" id="PS50104">
    <property type="entry name" value="TIR"/>
    <property type="match status" value="1"/>
</dbReference>
<dbReference type="InterPro" id="IPR035897">
    <property type="entry name" value="Toll_tir_struct_dom_sf"/>
</dbReference>
<dbReference type="SUPFAM" id="SSF52200">
    <property type="entry name" value="Toll/Interleukin receptor TIR domain"/>
    <property type="match status" value="1"/>
</dbReference>
<organism evidence="2 3">
    <name type="scientific">Cyanomargarita calcarea GSE-NOS-MK-12-04C</name>
    <dbReference type="NCBI Taxonomy" id="2839659"/>
    <lineage>
        <taxon>Bacteria</taxon>
        <taxon>Bacillati</taxon>
        <taxon>Cyanobacteriota</taxon>
        <taxon>Cyanophyceae</taxon>
        <taxon>Nostocales</taxon>
        <taxon>Cyanomargaritaceae</taxon>
        <taxon>Cyanomargarita</taxon>
    </lineage>
</organism>
<dbReference type="Gene3D" id="3.40.50.10140">
    <property type="entry name" value="Toll/interleukin-1 receptor homology (TIR) domain"/>
    <property type="match status" value="1"/>
</dbReference>
<dbReference type="SMART" id="SM00255">
    <property type="entry name" value="TIR"/>
    <property type="match status" value="1"/>
</dbReference>
<dbReference type="Pfam" id="PF14516">
    <property type="entry name" value="AAA_35"/>
    <property type="match status" value="1"/>
</dbReference>
<feature type="domain" description="TIR" evidence="1">
    <location>
        <begin position="207"/>
        <end position="348"/>
    </location>
</feature>
<dbReference type="Proteomes" id="UP000729701">
    <property type="component" value="Unassembled WGS sequence"/>
</dbReference>
<proteinExistence type="predicted"/>
<reference evidence="2" key="2">
    <citation type="journal article" date="2022" name="Microbiol. Resour. Announc.">
        <title>Metagenome Sequencing to Explore Phylogenomics of Terrestrial Cyanobacteria.</title>
        <authorList>
            <person name="Ward R.D."/>
            <person name="Stajich J.E."/>
            <person name="Johansen J.R."/>
            <person name="Huntemann M."/>
            <person name="Clum A."/>
            <person name="Foster B."/>
            <person name="Foster B."/>
            <person name="Roux S."/>
            <person name="Palaniappan K."/>
            <person name="Varghese N."/>
            <person name="Mukherjee S."/>
            <person name="Reddy T.B.K."/>
            <person name="Daum C."/>
            <person name="Copeland A."/>
            <person name="Chen I.A."/>
            <person name="Ivanova N.N."/>
            <person name="Kyrpides N.C."/>
            <person name="Shapiro N."/>
            <person name="Eloe-Fadrosh E.A."/>
            <person name="Pietrasiak N."/>
        </authorList>
    </citation>
    <scope>NUCLEOTIDE SEQUENCE</scope>
    <source>
        <strain evidence="2">GSE-NOS-MK-12-04C</strain>
    </source>
</reference>
<dbReference type="EMBL" id="JAHHGZ010000023">
    <property type="protein sequence ID" value="MBW4669684.1"/>
    <property type="molecule type" value="Genomic_DNA"/>
</dbReference>
<evidence type="ECO:0000313" key="3">
    <source>
        <dbReference type="Proteomes" id="UP000729701"/>
    </source>
</evidence>
<name>A0A951QNS6_9CYAN</name>
<gene>
    <name evidence="2" type="ORF">KME60_20275</name>
</gene>
<dbReference type="InterPro" id="IPR024983">
    <property type="entry name" value="CHAT_dom"/>
</dbReference>
<dbReference type="InterPro" id="IPR000157">
    <property type="entry name" value="TIR_dom"/>
</dbReference>
<reference evidence="2" key="1">
    <citation type="submission" date="2021-05" db="EMBL/GenBank/DDBJ databases">
        <authorList>
            <person name="Pietrasiak N."/>
            <person name="Ward R."/>
            <person name="Stajich J.E."/>
            <person name="Kurbessoian T."/>
        </authorList>
    </citation>
    <scope>NUCLEOTIDE SEQUENCE</scope>
    <source>
        <strain evidence="2">GSE-NOS-MK-12-04C</strain>
    </source>
</reference>
<accession>A0A951QNS6</accession>
<dbReference type="GO" id="GO:0007165">
    <property type="term" value="P:signal transduction"/>
    <property type="evidence" value="ECO:0007669"/>
    <property type="project" value="InterPro"/>
</dbReference>
<sequence>MKKILILSANPKNTNQLRLDDEVREIQAALDQCKNRDQFEIMTRWAVRVDDLQPILLDHTPDIVHFSGHGGGSQGLALENEIGQMQLVSSTALAGLFRLFRAEVECVFLNACYSEEQAKAIHQHINCVVGMNQAIGDIAAIKFAKGFYRALGTDRTYKEAFEFGCNLIDLQSIPESSTPVIKLKKPTQARRKSVQSDRVKAVSSSTETTRVFISYRSQSPDRELAQQFFEALTAAGHEAFMAGESIRLGETWPVRIDAELERSDYFLLLLSDQSAVSEMVTEEVRRAKRLRDSRANQRPIILPIRVNFPMNSPLNYDLRGYLQNIQQRQWKSPADTPVLMQEVLTLLSTGHTPPMVNSEPVIPHEDSPDQPPLPVAEPELYREPGGSVPLSSGLYIERPPIETDCYREIVQPGALIRIKAPRQMGKTSLMARVLNYAKEQGYQAIPISFQRADNKLFTDLDQFLHWFCVQIGRRLKRLNQLEDYWRGDNSKDKCITYLEECILEEVDSPIVLGLDEVDLVFPHREIADDFFGLVRSWYESARYGDASSDLWSKMRLVVVHSTEAYVPQNINQSPFNVGMTVELTEFNPNQVQDLAQRYGLTWGGQQVEQLVNLVGGHPYLVRKALYHLRRQDVTLEQLLSEAPTEAGIYIDHLRRHLLNLQCYPDLAEALRQVVIKSKPTELNSISAFKLESMGLVSLQGNQATIRCDLYRSYFRDHLQDQG</sequence>
<evidence type="ECO:0000259" key="1">
    <source>
        <dbReference type="PROSITE" id="PS50104"/>
    </source>
</evidence>
<comment type="caution">
    <text evidence="2">The sequence shown here is derived from an EMBL/GenBank/DDBJ whole genome shotgun (WGS) entry which is preliminary data.</text>
</comment>
<dbReference type="InterPro" id="IPR027417">
    <property type="entry name" value="P-loop_NTPase"/>
</dbReference>
<dbReference type="AlphaFoldDB" id="A0A951QNS6"/>
<dbReference type="Gene3D" id="3.40.50.300">
    <property type="entry name" value="P-loop containing nucleotide triphosphate hydrolases"/>
    <property type="match status" value="1"/>
</dbReference>